<feature type="region of interest" description="Disordered" evidence="2">
    <location>
        <begin position="28"/>
        <end position="67"/>
    </location>
</feature>
<evidence type="ECO:0000313" key="4">
    <source>
        <dbReference type="Proteomes" id="UP000723463"/>
    </source>
</evidence>
<dbReference type="EMBL" id="JAAAXW010000412">
    <property type="protein sequence ID" value="KAF9537377.1"/>
    <property type="molecule type" value="Genomic_DNA"/>
</dbReference>
<dbReference type="Proteomes" id="UP000723463">
    <property type="component" value="Unassembled WGS sequence"/>
</dbReference>
<proteinExistence type="predicted"/>
<feature type="compositionally biased region" description="Gly residues" evidence="2">
    <location>
        <begin position="272"/>
        <end position="281"/>
    </location>
</feature>
<feature type="compositionally biased region" description="Low complexity" evidence="2">
    <location>
        <begin position="46"/>
        <end position="62"/>
    </location>
</feature>
<feature type="coiled-coil region" evidence="1">
    <location>
        <begin position="292"/>
        <end position="345"/>
    </location>
</feature>
<organism evidence="3 4">
    <name type="scientific">Mortierella hygrophila</name>
    <dbReference type="NCBI Taxonomy" id="979708"/>
    <lineage>
        <taxon>Eukaryota</taxon>
        <taxon>Fungi</taxon>
        <taxon>Fungi incertae sedis</taxon>
        <taxon>Mucoromycota</taxon>
        <taxon>Mortierellomycotina</taxon>
        <taxon>Mortierellomycetes</taxon>
        <taxon>Mortierellales</taxon>
        <taxon>Mortierellaceae</taxon>
        <taxon>Mortierella</taxon>
    </lineage>
</organism>
<evidence type="ECO:0000256" key="1">
    <source>
        <dbReference type="SAM" id="Coils"/>
    </source>
</evidence>
<feature type="region of interest" description="Disordered" evidence="2">
    <location>
        <begin position="85"/>
        <end position="130"/>
    </location>
</feature>
<name>A0A9P6JXZ1_9FUNG</name>
<keyword evidence="4" id="KW-1185">Reference proteome</keyword>
<dbReference type="AlphaFoldDB" id="A0A9P6JXZ1"/>
<reference evidence="3" key="1">
    <citation type="journal article" date="2020" name="Fungal Divers.">
        <title>Resolving the Mortierellaceae phylogeny through synthesis of multi-gene phylogenetics and phylogenomics.</title>
        <authorList>
            <person name="Vandepol N."/>
            <person name="Liber J."/>
            <person name="Desiro A."/>
            <person name="Na H."/>
            <person name="Kennedy M."/>
            <person name="Barry K."/>
            <person name="Grigoriev I.V."/>
            <person name="Miller A.N."/>
            <person name="O'Donnell K."/>
            <person name="Stajich J.E."/>
            <person name="Bonito G."/>
        </authorList>
    </citation>
    <scope>NUCLEOTIDE SEQUENCE</scope>
    <source>
        <strain evidence="3">NRRL 2591</strain>
    </source>
</reference>
<feature type="compositionally biased region" description="Polar residues" evidence="2">
    <location>
        <begin position="33"/>
        <end position="45"/>
    </location>
</feature>
<feature type="compositionally biased region" description="Basic residues" evidence="2">
    <location>
        <begin position="106"/>
        <end position="115"/>
    </location>
</feature>
<evidence type="ECO:0000256" key="2">
    <source>
        <dbReference type="SAM" id="MobiDB-lite"/>
    </source>
</evidence>
<gene>
    <name evidence="3" type="ORF">EC957_008380</name>
</gene>
<evidence type="ECO:0000313" key="3">
    <source>
        <dbReference type="EMBL" id="KAF9537377.1"/>
    </source>
</evidence>
<feature type="compositionally biased region" description="Low complexity" evidence="2">
    <location>
        <begin position="90"/>
        <end position="100"/>
    </location>
</feature>
<protein>
    <submittedName>
        <fullName evidence="3">Uncharacterized protein</fullName>
    </submittedName>
</protein>
<feature type="region of interest" description="Disordered" evidence="2">
    <location>
        <begin position="256"/>
        <end position="287"/>
    </location>
</feature>
<comment type="caution">
    <text evidence="3">The sequence shown here is derived from an EMBL/GenBank/DDBJ whole genome shotgun (WGS) entry which is preliminary data.</text>
</comment>
<accession>A0A9P6JXZ1</accession>
<keyword evidence="1" id="KW-0175">Coiled coil</keyword>
<sequence length="426" mass="47902">MDTLIYPPAAPIPLILPRSLSFQAGSSDLYKGSSGTRKSSFTTDQGSSSPPSTSPLSTGTSTNQQVPLRRQSSFTFPASTSLPATYTFLPPSSSRSNPSPTLVRSQIRRQRRRHSVTGGGFAWTTTSTTLPPRHALHMPIMKISPLVRRREQHQRNIHRLMHEGREVEVMRRRGIATVMDTSEEGDEEEEEGMAGVVFTGASIQQQQQTQSALDERAQMQAKQEFALLVAESSKAYQEILQQQQQQRALAAAVAAEEQHRRNSWPKQQLQATGGGGGGGGISNPNQPLTFQQQAYLQQQQQQQQRLIQLKQEQQYQQHRHRQLEFEEEKQLLLKQQQQLQQQIQQQQIYKQRMYATSSPSLNGQTRFSPPQQQQVLHAQVMQTPQERGANAISMVKTMNQNNTATTASNWNYTAHHAATIGRLPLY</sequence>